<proteinExistence type="predicted"/>
<reference evidence="2" key="1">
    <citation type="submission" date="2020-12" db="EMBL/GenBank/DDBJ databases">
        <title>Metabolic potential, ecology and presence of endohyphal bacteria is reflected in genomic diversity of Mucoromycotina.</title>
        <authorList>
            <person name="Muszewska A."/>
            <person name="Okrasinska A."/>
            <person name="Steczkiewicz K."/>
            <person name="Drgas O."/>
            <person name="Orlowska M."/>
            <person name="Perlinska-Lenart U."/>
            <person name="Aleksandrzak-Piekarczyk T."/>
            <person name="Szatraj K."/>
            <person name="Zielenkiewicz U."/>
            <person name="Pilsyk S."/>
            <person name="Malc E."/>
            <person name="Mieczkowski P."/>
            <person name="Kruszewska J.S."/>
            <person name="Biernat P."/>
            <person name="Pawlowska J."/>
        </authorList>
    </citation>
    <scope>NUCLEOTIDE SEQUENCE</scope>
    <source>
        <strain evidence="2">WA0000067209</strain>
    </source>
</reference>
<name>A0A8H7PTQ0_MORIS</name>
<organism evidence="2 3">
    <name type="scientific">Mortierella isabellina</name>
    <name type="common">Filamentous fungus</name>
    <name type="synonym">Umbelopsis isabellina</name>
    <dbReference type="NCBI Taxonomy" id="91625"/>
    <lineage>
        <taxon>Eukaryota</taxon>
        <taxon>Fungi</taxon>
        <taxon>Fungi incertae sedis</taxon>
        <taxon>Mucoromycota</taxon>
        <taxon>Mucoromycotina</taxon>
        <taxon>Umbelopsidomycetes</taxon>
        <taxon>Umbelopsidales</taxon>
        <taxon>Umbelopsidaceae</taxon>
        <taxon>Umbelopsis</taxon>
    </lineage>
</organism>
<feature type="region of interest" description="Disordered" evidence="1">
    <location>
        <begin position="103"/>
        <end position="125"/>
    </location>
</feature>
<accession>A0A8H7PTQ0</accession>
<gene>
    <name evidence="2" type="ORF">INT43_003950</name>
</gene>
<comment type="caution">
    <text evidence="2">The sequence shown here is derived from an EMBL/GenBank/DDBJ whole genome shotgun (WGS) entry which is preliminary data.</text>
</comment>
<dbReference type="Proteomes" id="UP000654370">
    <property type="component" value="Unassembled WGS sequence"/>
</dbReference>
<evidence type="ECO:0000313" key="3">
    <source>
        <dbReference type="Proteomes" id="UP000654370"/>
    </source>
</evidence>
<protein>
    <submittedName>
        <fullName evidence="2">Uncharacterized protein</fullName>
    </submittedName>
</protein>
<keyword evidence="3" id="KW-1185">Reference proteome</keyword>
<feature type="region of interest" description="Disordered" evidence="1">
    <location>
        <begin position="1"/>
        <end position="34"/>
    </location>
</feature>
<dbReference type="OrthoDB" id="2375101at2759"/>
<sequence>MTSKNDNKQISQFTSLDAMSISTPEEKLAKELEESQLLDQPKYSTHQVFGARCQPPIKVTDVPPPISAPSNSEDGWGDHLPSYTSISMHHRFGYQSVLSSDHLPLIKPNEDGSPRPPPRLFGGYSGQAVVFGAGAQAKNEE</sequence>
<dbReference type="EMBL" id="JAEPQZ010000006">
    <property type="protein sequence ID" value="KAG2180162.1"/>
    <property type="molecule type" value="Genomic_DNA"/>
</dbReference>
<evidence type="ECO:0000256" key="1">
    <source>
        <dbReference type="SAM" id="MobiDB-lite"/>
    </source>
</evidence>
<dbReference type="AlphaFoldDB" id="A0A8H7PTQ0"/>
<feature type="compositionally biased region" description="Polar residues" evidence="1">
    <location>
        <begin position="1"/>
        <end position="23"/>
    </location>
</feature>
<evidence type="ECO:0000313" key="2">
    <source>
        <dbReference type="EMBL" id="KAG2180162.1"/>
    </source>
</evidence>
<feature type="compositionally biased region" description="Basic and acidic residues" evidence="1">
    <location>
        <begin position="24"/>
        <end position="33"/>
    </location>
</feature>
<feature type="region of interest" description="Disordered" evidence="1">
    <location>
        <begin position="55"/>
        <end position="77"/>
    </location>
</feature>